<evidence type="ECO:0000313" key="2">
    <source>
        <dbReference type="EMBL" id="KAK5599651.1"/>
    </source>
</evidence>
<name>A0AAV9QQ90_9TELE</name>
<accession>A0AAV9QQ90</accession>
<dbReference type="Gene3D" id="1.10.10.10">
    <property type="entry name" value="Winged helix-like DNA-binding domain superfamily/Winged helix DNA-binding domain"/>
    <property type="match status" value="1"/>
</dbReference>
<dbReference type="AlphaFoldDB" id="A0AAV9QQ90"/>
<keyword evidence="3" id="KW-1185">Reference proteome</keyword>
<reference evidence="2 3" key="1">
    <citation type="submission" date="2021-06" db="EMBL/GenBank/DDBJ databases">
        <authorList>
            <person name="Palmer J.M."/>
        </authorList>
    </citation>
    <scope>NUCLEOTIDE SEQUENCE [LARGE SCALE GENOMIC DNA]</scope>
    <source>
        <strain evidence="2 3">MEX-2019</strain>
        <tissue evidence="2">Muscle</tissue>
    </source>
</reference>
<dbReference type="EMBL" id="JAHHUM010002923">
    <property type="protein sequence ID" value="KAK5599651.1"/>
    <property type="molecule type" value="Genomic_DNA"/>
</dbReference>
<gene>
    <name evidence="2" type="ORF">CRENBAI_017992</name>
</gene>
<protein>
    <recommendedName>
        <fullName evidence="1">Sleeping Beauty transposase HTH domain-containing protein</fullName>
    </recommendedName>
</protein>
<dbReference type="Pfam" id="PF25787">
    <property type="entry name" value="HTH_SB"/>
    <property type="match status" value="1"/>
</dbReference>
<proteinExistence type="predicted"/>
<sequence>MTSFFPADMLLHSWSLFEIIKVREHISLLRQLRVDLHTSGKGYSKISSHLNVPLSMVKAIPKKFKTTETTETVPALTVKRMVEKSPKLSVTELQQRPPKLHNHCHAV</sequence>
<dbReference type="Proteomes" id="UP001311232">
    <property type="component" value="Unassembled WGS sequence"/>
</dbReference>
<dbReference type="InterPro" id="IPR057667">
    <property type="entry name" value="HTH_SB"/>
</dbReference>
<dbReference type="InterPro" id="IPR036388">
    <property type="entry name" value="WH-like_DNA-bd_sf"/>
</dbReference>
<feature type="domain" description="Sleeping Beauty transposase HTH" evidence="1">
    <location>
        <begin position="29"/>
        <end position="71"/>
    </location>
</feature>
<organism evidence="2 3">
    <name type="scientific">Crenichthys baileyi</name>
    <name type="common">White River springfish</name>
    <dbReference type="NCBI Taxonomy" id="28760"/>
    <lineage>
        <taxon>Eukaryota</taxon>
        <taxon>Metazoa</taxon>
        <taxon>Chordata</taxon>
        <taxon>Craniata</taxon>
        <taxon>Vertebrata</taxon>
        <taxon>Euteleostomi</taxon>
        <taxon>Actinopterygii</taxon>
        <taxon>Neopterygii</taxon>
        <taxon>Teleostei</taxon>
        <taxon>Neoteleostei</taxon>
        <taxon>Acanthomorphata</taxon>
        <taxon>Ovalentaria</taxon>
        <taxon>Atherinomorphae</taxon>
        <taxon>Cyprinodontiformes</taxon>
        <taxon>Goodeidae</taxon>
        <taxon>Crenichthys</taxon>
    </lineage>
</organism>
<comment type="caution">
    <text evidence="2">The sequence shown here is derived from an EMBL/GenBank/DDBJ whole genome shotgun (WGS) entry which is preliminary data.</text>
</comment>
<evidence type="ECO:0000259" key="1">
    <source>
        <dbReference type="Pfam" id="PF25787"/>
    </source>
</evidence>
<evidence type="ECO:0000313" key="3">
    <source>
        <dbReference type="Proteomes" id="UP001311232"/>
    </source>
</evidence>